<evidence type="ECO:0000313" key="2">
    <source>
        <dbReference type="EMBL" id="WKW13703.1"/>
    </source>
</evidence>
<sequence length="96" mass="10605">MPIPLSANASTLLFQKAAFERAGLTRATIDAWLTLTPEEFRVEGELIAVGPVFDAEALQALVSALEDKGLVYYDDFFEMSGSWPDWVSLHAMAARR</sequence>
<accession>A0AA49JRS9</accession>
<dbReference type="RefSeq" id="WP_367886505.1">
    <property type="nucleotide sequence ID" value="NZ_CP130612.1"/>
</dbReference>
<proteinExistence type="predicted"/>
<dbReference type="Proteomes" id="UP001229955">
    <property type="component" value="Chromosome"/>
</dbReference>
<evidence type="ECO:0000313" key="3">
    <source>
        <dbReference type="Proteomes" id="UP001229955"/>
    </source>
</evidence>
<evidence type="ECO:0000313" key="1">
    <source>
        <dbReference type="EMBL" id="WKW10794.1"/>
    </source>
</evidence>
<reference evidence="2" key="1">
    <citation type="submission" date="2023-07" db="EMBL/GenBank/DDBJ databases">
        <authorList>
            <person name="Haufschild T."/>
            <person name="Kallscheuer N."/>
            <person name="Hammer J."/>
            <person name="Kohn T."/>
            <person name="Kabuu M."/>
            <person name="Jogler M."/>
            <person name="Wohfarth N."/>
            <person name="Heuer A."/>
            <person name="Rohde M."/>
            <person name="van Teeseling M.C.F."/>
            <person name="Jogler C."/>
        </authorList>
    </citation>
    <scope>NUCLEOTIDE SEQUENCE</scope>
    <source>
        <strain evidence="1">Strain 138</strain>
        <strain evidence="2">Strain 318</strain>
    </source>
</reference>
<keyword evidence="3" id="KW-1185">Reference proteome</keyword>
<accession>A0AA49JXJ9</accession>
<dbReference type="KEGG" id="pspc:Strain318_000025"/>
<dbReference type="EMBL" id="CP130613">
    <property type="protein sequence ID" value="WKW13703.1"/>
    <property type="molecule type" value="Genomic_DNA"/>
</dbReference>
<name>A0AA49JXJ9_9BACT</name>
<dbReference type="AlphaFoldDB" id="A0AA49JXJ9"/>
<organism evidence="2 3">
    <name type="scientific">Pseudogemmatithrix spongiicola</name>
    <dbReference type="NCBI Taxonomy" id="3062599"/>
    <lineage>
        <taxon>Bacteria</taxon>
        <taxon>Pseudomonadati</taxon>
        <taxon>Gemmatimonadota</taxon>
        <taxon>Gemmatimonadia</taxon>
        <taxon>Gemmatimonadales</taxon>
        <taxon>Gemmatimonadaceae</taxon>
        <taxon>Pseudogemmatithrix</taxon>
    </lineage>
</organism>
<gene>
    <name evidence="1" type="ORF">Strain138_000025</name>
    <name evidence="2" type="ORF">Strain318_000025</name>
</gene>
<protein>
    <submittedName>
        <fullName evidence="2">Uncharacterized protein</fullName>
    </submittedName>
</protein>
<dbReference type="EMBL" id="CP130612">
    <property type="protein sequence ID" value="WKW10794.1"/>
    <property type="molecule type" value="Genomic_DNA"/>
</dbReference>